<dbReference type="EMBL" id="CP003379">
    <property type="protein sequence ID" value="AFL88216.1"/>
    <property type="molecule type" value="Genomic_DNA"/>
</dbReference>
<dbReference type="KEGG" id="trs:Terro_1927"/>
<accession>I3ZG48</accession>
<keyword evidence="2" id="KW-1185">Reference proteome</keyword>
<evidence type="ECO:0008006" key="3">
    <source>
        <dbReference type="Google" id="ProtNLM"/>
    </source>
</evidence>
<gene>
    <name evidence="1" type="ordered locus">Terro_1927</name>
</gene>
<evidence type="ECO:0000313" key="2">
    <source>
        <dbReference type="Proteomes" id="UP000006056"/>
    </source>
</evidence>
<proteinExistence type="predicted"/>
<dbReference type="STRING" id="926566.Terro_1927"/>
<dbReference type="AlphaFoldDB" id="I3ZG48"/>
<sequence>MDLRGRMKTLTGLLVHHLLMITVAAMFVPSSPSQAKVQKTEVHFQRYAGASLDAQLRAAVAAYAGKPATLVLIQDTAGTFAAPATLRANDDLLFNASASFASGAYVVANGGNRISCAANVVLTTKTPNTSLIRAEGNGIDVGNCTASGGGGDSAVVAAPVARHAQHLRVHDLVVKDIGVANLGGVDDAEVWKFDATASRRGGTAYGVVMTGDSTHVRVHDGSVKLFGHGVEWFNADANLSRGGPKTRAQVGAHGGWYTIETMQCESVTGACVWGSVAHDIVSRNNVSRNAGDVGFDCEGCIDYRSENDSSTEAANGGFATFFYADNNVFVRPHHTSSTGKSGVMIFNDSRMPGVNTRTAVIDGVINCYNVACVGVGGNASQGLQVTGTQFLNASITPNDYWAGPTIKNNHFTASAAMGPAINLGTLFGGGVVSVEGNTFEGGFKQAAGVSCVVVKNVDYNAPVAVVLKQNRCAGGFTGDWDATSGSGNAGVGMNLTLDGNVETHAGMALHGFGGRDRVLKGK</sequence>
<dbReference type="Proteomes" id="UP000006056">
    <property type="component" value="Chromosome"/>
</dbReference>
<dbReference type="HOGENOM" id="CLU_521684_0_0_0"/>
<name>I3ZG48_TERRK</name>
<reference evidence="1 2" key="1">
    <citation type="submission" date="2012-06" db="EMBL/GenBank/DDBJ databases">
        <title>Complete genome of Terriglobus roseus DSM 18391.</title>
        <authorList>
            <consortium name="US DOE Joint Genome Institute (JGI-PGF)"/>
            <person name="Lucas S."/>
            <person name="Copeland A."/>
            <person name="Lapidus A."/>
            <person name="Glavina del Rio T."/>
            <person name="Dalin E."/>
            <person name="Tice H."/>
            <person name="Bruce D."/>
            <person name="Goodwin L."/>
            <person name="Pitluck S."/>
            <person name="Peters L."/>
            <person name="Mikhailova N."/>
            <person name="Munk A.C.C."/>
            <person name="Kyrpides N."/>
            <person name="Mavromatis K."/>
            <person name="Ivanova N."/>
            <person name="Brettin T."/>
            <person name="Detter J.C."/>
            <person name="Han C."/>
            <person name="Larimer F."/>
            <person name="Land M."/>
            <person name="Hauser L."/>
            <person name="Markowitz V."/>
            <person name="Cheng J.-F."/>
            <person name="Hugenholtz P."/>
            <person name="Woyke T."/>
            <person name="Wu D."/>
            <person name="Brambilla E."/>
            <person name="Klenk H.-P."/>
            <person name="Eisen J.A."/>
        </authorList>
    </citation>
    <scope>NUCLEOTIDE SEQUENCE [LARGE SCALE GENOMIC DNA]</scope>
    <source>
        <strain evidence="2">DSM 18391 / NRRL B-41598 / KBS 63</strain>
    </source>
</reference>
<organism evidence="1 2">
    <name type="scientific">Terriglobus roseus (strain DSM 18391 / NRRL B-41598 / KBS 63)</name>
    <dbReference type="NCBI Taxonomy" id="926566"/>
    <lineage>
        <taxon>Bacteria</taxon>
        <taxon>Pseudomonadati</taxon>
        <taxon>Acidobacteriota</taxon>
        <taxon>Terriglobia</taxon>
        <taxon>Terriglobales</taxon>
        <taxon>Acidobacteriaceae</taxon>
        <taxon>Terriglobus</taxon>
    </lineage>
</organism>
<protein>
    <recommendedName>
        <fullName evidence="3">Right handed beta helix region</fullName>
    </recommendedName>
</protein>
<evidence type="ECO:0000313" key="1">
    <source>
        <dbReference type="EMBL" id="AFL88216.1"/>
    </source>
</evidence>